<dbReference type="GO" id="GO:0016491">
    <property type="term" value="F:oxidoreductase activity"/>
    <property type="evidence" value="ECO:0007669"/>
    <property type="project" value="UniProtKB-KW"/>
</dbReference>
<proteinExistence type="inferred from homology"/>
<dbReference type="PROSITE" id="PS00061">
    <property type="entry name" value="ADH_SHORT"/>
    <property type="match status" value="1"/>
</dbReference>
<evidence type="ECO:0000256" key="1">
    <source>
        <dbReference type="ARBA" id="ARBA00022857"/>
    </source>
</evidence>
<dbReference type="PRINTS" id="PR00081">
    <property type="entry name" value="GDHRDH"/>
</dbReference>
<dbReference type="InterPro" id="IPR002347">
    <property type="entry name" value="SDR_fam"/>
</dbReference>
<comment type="caution">
    <text evidence="5">The sequence shown here is derived from an EMBL/GenBank/DDBJ whole genome shotgun (WGS) entry which is preliminary data.</text>
</comment>
<name>A0A5N5MDB5_9ROSI</name>
<dbReference type="PANTHER" id="PTHR42898">
    <property type="entry name" value="TROPINONE REDUCTASE"/>
    <property type="match status" value="1"/>
</dbReference>
<dbReference type="Pfam" id="PF13561">
    <property type="entry name" value="adh_short_C2"/>
    <property type="match status" value="1"/>
</dbReference>
<reference evidence="6" key="1">
    <citation type="journal article" date="2019" name="Gigascience">
        <title>De novo genome assembly of the endangered Acer yangbiense, a plant species with extremely small populations endemic to Yunnan Province, China.</title>
        <authorList>
            <person name="Yang J."/>
            <person name="Wariss H.M."/>
            <person name="Tao L."/>
            <person name="Zhang R."/>
            <person name="Yun Q."/>
            <person name="Hollingsworth P."/>
            <person name="Dao Z."/>
            <person name="Luo G."/>
            <person name="Guo H."/>
            <person name="Ma Y."/>
            <person name="Sun W."/>
        </authorList>
    </citation>
    <scope>NUCLEOTIDE SEQUENCE [LARGE SCALE GENOMIC DNA]</scope>
    <source>
        <strain evidence="6">cv. br00</strain>
    </source>
</reference>
<evidence type="ECO:0000313" key="5">
    <source>
        <dbReference type="EMBL" id="KAB5552086.1"/>
    </source>
</evidence>
<dbReference type="InterPro" id="IPR020904">
    <property type="entry name" value="Sc_DH/Rdtase_CS"/>
</dbReference>
<dbReference type="SMART" id="SM00822">
    <property type="entry name" value="PKS_KR"/>
    <property type="match status" value="1"/>
</dbReference>
<dbReference type="FunFam" id="3.40.50.720:FF:000084">
    <property type="entry name" value="Short-chain dehydrogenase reductase"/>
    <property type="match status" value="1"/>
</dbReference>
<dbReference type="Gene3D" id="3.40.50.720">
    <property type="entry name" value="NAD(P)-binding Rossmann-like Domain"/>
    <property type="match status" value="1"/>
</dbReference>
<dbReference type="Proteomes" id="UP000326939">
    <property type="component" value="Chromosome 6"/>
</dbReference>
<comment type="similarity">
    <text evidence="3">Belongs to the short-chain dehydrogenases/reductases (SDR) family. SDR65C subfamily.</text>
</comment>
<gene>
    <name evidence="5" type="ORF">DKX38_009397</name>
</gene>
<accession>A0A5N5MDB5</accession>
<keyword evidence="2" id="KW-0560">Oxidoreductase</keyword>
<sequence length="275" mass="29031">MAEAEVSSRESRWSLKGMTALVTGGTRGIGFAIVEELAGFGAAVHTCSRTETKLDECIKEWERKGFRVTGSVCDVSCQTQRDELIEKVSSTFQGKLNILVNNAATVVSKDSTEVTAEDMANTLGTNVEASYNLCQLAHPLLKASGNGSIVFISSVAAVVALPTLTIYGASKGALNQLTRNLACEWGSDKIRVNAVAPWIIKTPLLDASLAKIGSEQRAGMVRIISQTPISRVGEPTEISSLVAFLCLPTASYITGQVISVDGGYTANGGYTASGF</sequence>
<organism evidence="5 6">
    <name type="scientific">Salix brachista</name>
    <dbReference type="NCBI Taxonomy" id="2182728"/>
    <lineage>
        <taxon>Eukaryota</taxon>
        <taxon>Viridiplantae</taxon>
        <taxon>Streptophyta</taxon>
        <taxon>Embryophyta</taxon>
        <taxon>Tracheophyta</taxon>
        <taxon>Spermatophyta</taxon>
        <taxon>Magnoliopsida</taxon>
        <taxon>eudicotyledons</taxon>
        <taxon>Gunneridae</taxon>
        <taxon>Pentapetalae</taxon>
        <taxon>rosids</taxon>
        <taxon>fabids</taxon>
        <taxon>Malpighiales</taxon>
        <taxon>Salicaceae</taxon>
        <taxon>Saliceae</taxon>
        <taxon>Salix</taxon>
    </lineage>
</organism>
<dbReference type="PRINTS" id="PR00080">
    <property type="entry name" value="SDRFAMILY"/>
</dbReference>
<evidence type="ECO:0000313" key="6">
    <source>
        <dbReference type="Proteomes" id="UP000326939"/>
    </source>
</evidence>
<dbReference type="PANTHER" id="PTHR42898:SF6">
    <property type="entry name" value="NADP-DEPENDENT MANNITOL DEHYDROGENASE"/>
    <property type="match status" value="1"/>
</dbReference>
<evidence type="ECO:0000256" key="2">
    <source>
        <dbReference type="ARBA" id="ARBA00023002"/>
    </source>
</evidence>
<evidence type="ECO:0000256" key="3">
    <source>
        <dbReference type="ARBA" id="ARBA00025714"/>
    </source>
</evidence>
<dbReference type="EMBL" id="VDCV01000006">
    <property type="protein sequence ID" value="KAB5552086.1"/>
    <property type="molecule type" value="Genomic_DNA"/>
</dbReference>
<dbReference type="InterPro" id="IPR057326">
    <property type="entry name" value="KR_dom"/>
</dbReference>
<dbReference type="InterPro" id="IPR045000">
    <property type="entry name" value="TR"/>
</dbReference>
<dbReference type="InterPro" id="IPR036291">
    <property type="entry name" value="NAD(P)-bd_dom_sf"/>
</dbReference>
<dbReference type="AlphaFoldDB" id="A0A5N5MDB5"/>
<dbReference type="SUPFAM" id="SSF51735">
    <property type="entry name" value="NAD(P)-binding Rossmann-fold domains"/>
    <property type="match status" value="1"/>
</dbReference>
<keyword evidence="1" id="KW-0521">NADP</keyword>
<evidence type="ECO:0000259" key="4">
    <source>
        <dbReference type="SMART" id="SM00822"/>
    </source>
</evidence>
<protein>
    <recommendedName>
        <fullName evidence="4">Ketoreductase domain-containing protein</fullName>
    </recommendedName>
</protein>
<feature type="domain" description="Ketoreductase" evidence="4">
    <location>
        <begin position="18"/>
        <end position="200"/>
    </location>
</feature>
<keyword evidence="6" id="KW-1185">Reference proteome</keyword>